<organism evidence="2 3">
    <name type="scientific">Saccharibacillus kuerlensis</name>
    <dbReference type="NCBI Taxonomy" id="459527"/>
    <lineage>
        <taxon>Bacteria</taxon>
        <taxon>Bacillati</taxon>
        <taxon>Bacillota</taxon>
        <taxon>Bacilli</taxon>
        <taxon>Bacillales</taxon>
        <taxon>Paenibacillaceae</taxon>
        <taxon>Saccharibacillus</taxon>
    </lineage>
</organism>
<gene>
    <name evidence="2" type="ORF">GCM10010969_22950</name>
</gene>
<evidence type="ECO:0000313" key="2">
    <source>
        <dbReference type="EMBL" id="GGO01067.1"/>
    </source>
</evidence>
<accession>A0ABQ2L390</accession>
<dbReference type="EMBL" id="BMLN01000006">
    <property type="protein sequence ID" value="GGO01067.1"/>
    <property type="molecule type" value="Genomic_DNA"/>
</dbReference>
<feature type="domain" description="Methyltransferase type 11" evidence="1">
    <location>
        <begin position="37"/>
        <end position="132"/>
    </location>
</feature>
<evidence type="ECO:0000259" key="1">
    <source>
        <dbReference type="Pfam" id="PF08241"/>
    </source>
</evidence>
<dbReference type="InterPro" id="IPR013216">
    <property type="entry name" value="Methyltransf_11"/>
</dbReference>
<evidence type="ECO:0000313" key="3">
    <source>
        <dbReference type="Proteomes" id="UP000606653"/>
    </source>
</evidence>
<protein>
    <recommendedName>
        <fullName evidence="1">Methyltransferase type 11 domain-containing protein</fullName>
    </recommendedName>
</protein>
<reference evidence="3" key="1">
    <citation type="journal article" date="2019" name="Int. J. Syst. Evol. Microbiol.">
        <title>The Global Catalogue of Microorganisms (GCM) 10K type strain sequencing project: providing services to taxonomists for standard genome sequencing and annotation.</title>
        <authorList>
            <consortium name="The Broad Institute Genomics Platform"/>
            <consortium name="The Broad Institute Genome Sequencing Center for Infectious Disease"/>
            <person name="Wu L."/>
            <person name="Ma J."/>
        </authorList>
    </citation>
    <scope>NUCLEOTIDE SEQUENCE [LARGE SCALE GENOMIC DNA]</scope>
    <source>
        <strain evidence="3">CGMCC 1.6964</strain>
    </source>
</reference>
<proteinExistence type="predicted"/>
<dbReference type="Pfam" id="PF08241">
    <property type="entry name" value="Methyltransf_11"/>
    <property type="match status" value="1"/>
</dbReference>
<dbReference type="CDD" id="cd02440">
    <property type="entry name" value="AdoMet_MTases"/>
    <property type="match status" value="1"/>
</dbReference>
<dbReference type="SUPFAM" id="SSF53335">
    <property type="entry name" value="S-adenosyl-L-methionine-dependent methyltransferases"/>
    <property type="match status" value="1"/>
</dbReference>
<comment type="caution">
    <text evidence="2">The sequence shown here is derived from an EMBL/GenBank/DDBJ whole genome shotgun (WGS) entry which is preliminary data.</text>
</comment>
<dbReference type="PANTHER" id="PTHR45036">
    <property type="entry name" value="METHYLTRANSFERASE LIKE 7B"/>
    <property type="match status" value="1"/>
</dbReference>
<keyword evidence="3" id="KW-1185">Reference proteome</keyword>
<dbReference type="PANTHER" id="PTHR45036:SF1">
    <property type="entry name" value="METHYLTRANSFERASE LIKE 7A"/>
    <property type="match status" value="1"/>
</dbReference>
<name>A0ABQ2L390_9BACL</name>
<dbReference type="RefSeq" id="WP_018978754.1">
    <property type="nucleotide sequence ID" value="NZ_BMLN01000006.1"/>
</dbReference>
<dbReference type="InterPro" id="IPR052356">
    <property type="entry name" value="Thiol_S-MT"/>
</dbReference>
<dbReference type="Proteomes" id="UP000606653">
    <property type="component" value="Unassembled WGS sequence"/>
</dbReference>
<dbReference type="Gene3D" id="3.40.50.150">
    <property type="entry name" value="Vaccinia Virus protein VP39"/>
    <property type="match status" value="1"/>
</dbReference>
<dbReference type="InterPro" id="IPR029063">
    <property type="entry name" value="SAM-dependent_MTases_sf"/>
</dbReference>
<sequence length="200" mass="22771">MGKWFVNLYDPFMAPFEKKKFKTIRKHLIQQAEGHVLEIGSGTGVNFPFYKEALHVTRVTAIEPDPSMLDKSLSKIKDLSKVHAYLGDAQKLPFPDHTFDTVVGTLVFCTIPDPEKALSEIQRVLKPEGKLLLFEHVRLNHFFLSRLQDLLTPLWKQVCHGCCLNRNTLQIVTEAGFHAKKVDSTYKGLFLTMELISSKS</sequence>